<dbReference type="CDD" id="cd16491">
    <property type="entry name" value="RING-CH-C4HC3_LTN1"/>
    <property type="match status" value="1"/>
</dbReference>
<dbReference type="SMART" id="SM00184">
    <property type="entry name" value="RING"/>
    <property type="match status" value="1"/>
</dbReference>
<dbReference type="InterPro" id="IPR011016">
    <property type="entry name" value="Znf_RING-CH"/>
</dbReference>
<dbReference type="EC" id="2.3.2.27" evidence="5 15"/>
<protein>
    <recommendedName>
        <fullName evidence="6 15">E3 ubiquitin-protein ligase listerin</fullName>
        <ecNumber evidence="5 15">2.3.2.27</ecNumber>
    </recommendedName>
    <alternativeName>
        <fullName evidence="15">RING-type E3 ubiquitin transferase listerin</fullName>
    </alternativeName>
</protein>
<evidence type="ECO:0000256" key="9">
    <source>
        <dbReference type="ARBA" id="ARBA00022723"/>
    </source>
</evidence>
<dbReference type="Pfam" id="PF13639">
    <property type="entry name" value="zf-RING_2"/>
    <property type="match status" value="1"/>
</dbReference>
<evidence type="ECO:0000256" key="13">
    <source>
        <dbReference type="ARBA" id="ARBA00022833"/>
    </source>
</evidence>
<dbReference type="Pfam" id="PF23009">
    <property type="entry name" value="UBC_like"/>
    <property type="match status" value="1"/>
</dbReference>
<dbReference type="Pfam" id="PF22958">
    <property type="entry name" value="Ltn1_1st"/>
    <property type="match status" value="1"/>
</dbReference>
<name>A0ABR4AAG1_9LECA</name>
<dbReference type="Gene3D" id="1.25.10.10">
    <property type="entry name" value="Leucine-rich Repeat Variant"/>
    <property type="match status" value="1"/>
</dbReference>
<keyword evidence="7" id="KW-0963">Cytoplasm</keyword>
<keyword evidence="13 15" id="KW-0862">Zinc</keyword>
<keyword evidence="18" id="KW-1185">Reference proteome</keyword>
<evidence type="ECO:0000256" key="6">
    <source>
        <dbReference type="ARBA" id="ARBA00017157"/>
    </source>
</evidence>
<dbReference type="PANTHER" id="PTHR12389:SF0">
    <property type="entry name" value="E3 UBIQUITIN-PROTEIN LIGASE LISTERIN"/>
    <property type="match status" value="1"/>
</dbReference>
<dbReference type="EMBL" id="JBEFKJ010000014">
    <property type="protein sequence ID" value="KAL2042416.1"/>
    <property type="molecule type" value="Genomic_DNA"/>
</dbReference>
<dbReference type="InterPro" id="IPR013083">
    <property type="entry name" value="Znf_RING/FYVE/PHD"/>
</dbReference>
<evidence type="ECO:0000256" key="1">
    <source>
        <dbReference type="ARBA" id="ARBA00000900"/>
    </source>
</evidence>
<evidence type="ECO:0000256" key="12">
    <source>
        <dbReference type="ARBA" id="ARBA00022786"/>
    </source>
</evidence>
<evidence type="ECO:0000256" key="7">
    <source>
        <dbReference type="ARBA" id="ARBA00022490"/>
    </source>
</evidence>
<dbReference type="SUPFAM" id="SSF57850">
    <property type="entry name" value="RING/U-box"/>
    <property type="match status" value="1"/>
</dbReference>
<proteinExistence type="inferred from homology"/>
<dbReference type="InterPro" id="IPR039795">
    <property type="entry name" value="LTN1/Rkr1"/>
</dbReference>
<reference evidence="17 18" key="1">
    <citation type="submission" date="2024-09" db="EMBL/GenBank/DDBJ databases">
        <title>Rethinking Asexuality: The Enigmatic Case of Functional Sexual Genes in Lepraria (Stereocaulaceae).</title>
        <authorList>
            <person name="Doellman M."/>
            <person name="Sun Y."/>
            <person name="Barcenas-Pena A."/>
            <person name="Lumbsch H.T."/>
            <person name="Grewe F."/>
        </authorList>
    </citation>
    <scope>NUCLEOTIDE SEQUENCE [LARGE SCALE GENOMIC DNA]</scope>
    <source>
        <strain evidence="17 18">Mercado 3170</strain>
    </source>
</reference>
<dbReference type="SMART" id="SM01197">
    <property type="entry name" value="FANCL_C"/>
    <property type="match status" value="1"/>
</dbReference>
<evidence type="ECO:0000259" key="16">
    <source>
        <dbReference type="PROSITE" id="PS50089"/>
    </source>
</evidence>
<comment type="function">
    <text evidence="15">E3 ubiquitin-protein ligase. Component of the ribosome quality control complex (RQC), a ribosome-associated complex that mediates ubiquitination and extraction of incompletely synthesized nascent chains for proteasomal degradation.</text>
</comment>
<gene>
    <name evidence="17" type="ORF">N7G274_004908</name>
</gene>
<evidence type="ECO:0000313" key="18">
    <source>
        <dbReference type="Proteomes" id="UP001590950"/>
    </source>
</evidence>
<evidence type="ECO:0000256" key="4">
    <source>
        <dbReference type="ARBA" id="ARBA00007997"/>
    </source>
</evidence>
<comment type="subcellular location">
    <subcellularLocation>
        <location evidence="2">Cytoplasm</location>
        <location evidence="2">Cytosol</location>
    </subcellularLocation>
</comment>
<evidence type="ECO:0000256" key="10">
    <source>
        <dbReference type="ARBA" id="ARBA00022737"/>
    </source>
</evidence>
<keyword evidence="9 15" id="KW-0479">Metal-binding</keyword>
<comment type="catalytic activity">
    <reaction evidence="1 15">
        <text>S-ubiquitinyl-[E2 ubiquitin-conjugating enzyme]-L-cysteine + [acceptor protein]-L-lysine = [E2 ubiquitin-conjugating enzyme]-L-cysteine + N(6)-ubiquitinyl-[acceptor protein]-L-lysine.</text>
        <dbReference type="EC" id="2.3.2.27"/>
    </reaction>
</comment>
<dbReference type="PROSITE" id="PS50089">
    <property type="entry name" value="ZF_RING_2"/>
    <property type="match status" value="1"/>
</dbReference>
<dbReference type="InterPro" id="IPR054478">
    <property type="entry name" value="LTN1_UBC"/>
</dbReference>
<dbReference type="SMART" id="SM00744">
    <property type="entry name" value="RINGv"/>
    <property type="match status" value="1"/>
</dbReference>
<evidence type="ECO:0000256" key="2">
    <source>
        <dbReference type="ARBA" id="ARBA00004514"/>
    </source>
</evidence>
<dbReference type="InterPro" id="IPR054476">
    <property type="entry name" value="Ltn1_N"/>
</dbReference>
<accession>A0ABR4AAG1</accession>
<evidence type="ECO:0000256" key="14">
    <source>
        <dbReference type="PROSITE-ProRule" id="PRU00175"/>
    </source>
</evidence>
<feature type="domain" description="RING-type" evidence="16">
    <location>
        <begin position="1574"/>
        <end position="1620"/>
    </location>
</feature>
<dbReference type="Gene3D" id="3.30.40.10">
    <property type="entry name" value="Zinc/RING finger domain, C3HC4 (zinc finger)"/>
    <property type="match status" value="1"/>
</dbReference>
<evidence type="ECO:0000256" key="3">
    <source>
        <dbReference type="ARBA" id="ARBA00004906"/>
    </source>
</evidence>
<evidence type="ECO:0000313" key="17">
    <source>
        <dbReference type="EMBL" id="KAL2042416.1"/>
    </source>
</evidence>
<keyword evidence="11 14" id="KW-0863">Zinc-finger</keyword>
<dbReference type="Pfam" id="PF22999">
    <property type="entry name" value="LTN1_E3_ligase_6th"/>
    <property type="match status" value="1"/>
</dbReference>
<dbReference type="SUPFAM" id="SSF48371">
    <property type="entry name" value="ARM repeat"/>
    <property type="match status" value="1"/>
</dbReference>
<comment type="subunit">
    <text evidence="15">Component of the ribosome quality control complex (RQC).</text>
</comment>
<comment type="caution">
    <text evidence="17">The sequence shown here is derived from an EMBL/GenBank/DDBJ whole genome shotgun (WGS) entry which is preliminary data.</text>
</comment>
<evidence type="ECO:0000256" key="5">
    <source>
        <dbReference type="ARBA" id="ARBA00012483"/>
    </source>
</evidence>
<comment type="similarity">
    <text evidence="4 15">Belongs to the LTN1 family.</text>
</comment>
<keyword evidence="10" id="KW-0677">Repeat</keyword>
<organism evidence="17 18">
    <name type="scientific">Stereocaulon virgatum</name>
    <dbReference type="NCBI Taxonomy" id="373712"/>
    <lineage>
        <taxon>Eukaryota</taxon>
        <taxon>Fungi</taxon>
        <taxon>Dikarya</taxon>
        <taxon>Ascomycota</taxon>
        <taxon>Pezizomycotina</taxon>
        <taxon>Lecanoromycetes</taxon>
        <taxon>OSLEUM clade</taxon>
        <taxon>Lecanoromycetidae</taxon>
        <taxon>Lecanorales</taxon>
        <taxon>Lecanorineae</taxon>
        <taxon>Stereocaulaceae</taxon>
        <taxon>Stereocaulon</taxon>
    </lineage>
</organism>
<dbReference type="InterPro" id="IPR011989">
    <property type="entry name" value="ARM-like"/>
</dbReference>
<dbReference type="InterPro" id="IPR016024">
    <property type="entry name" value="ARM-type_fold"/>
</dbReference>
<evidence type="ECO:0000256" key="8">
    <source>
        <dbReference type="ARBA" id="ARBA00022679"/>
    </source>
</evidence>
<evidence type="ECO:0000256" key="15">
    <source>
        <dbReference type="RuleBase" id="RU367090"/>
    </source>
</evidence>
<comment type="pathway">
    <text evidence="3 15">Protein modification; protein ubiquitination.</text>
</comment>
<dbReference type="PANTHER" id="PTHR12389">
    <property type="entry name" value="ZINC FINGER PROTEIN 294"/>
    <property type="match status" value="1"/>
</dbReference>
<keyword evidence="8 15" id="KW-0808">Transferase</keyword>
<dbReference type="InterPro" id="IPR054477">
    <property type="entry name" value="LTN1_E3_ligase_6th"/>
</dbReference>
<dbReference type="InterPro" id="IPR039804">
    <property type="entry name" value="RING-CH-C4HC3_LTN1"/>
</dbReference>
<dbReference type="Proteomes" id="UP001590950">
    <property type="component" value="Unassembled WGS sequence"/>
</dbReference>
<evidence type="ECO:0000256" key="11">
    <source>
        <dbReference type="ARBA" id="ARBA00022771"/>
    </source>
</evidence>
<keyword evidence="12 15" id="KW-0833">Ubl conjugation pathway</keyword>
<sequence length="1626" mass="178879">MSKKPFKSQASSARAVSGAFGGAQDGAAFGTSFGAVASSPLSYVYEPPDLSRLSEPNIVVAFKNLQKKDATTKAKALEDLQSYVFSLETGKGALEEAILEAWTKVYPRTSVDTSRRVRQLAHTLQGQIVMSCGKRIAKYMPAIVASWLAGQYDNDKSVSRAANESFNRVFGTQEKKSNVWRLYQSSILEYARDVIVKETTYTLSDERTTSPDDASSKYSRVVGAATTVVSIFLDSTPESDLEKSQSLIAEFLNEEKVWKLACHDDSFVRRALYRLLIVALAREKDALNPKLVSANILTSGLHTNQVSSAFDFAKALSVLTVELPNVWTVHYNGRGKKSAQNRLCHFLKKGSQGGPVEFWNHISTTLSNLPPSILLSADAEADKVDADEHRTYSPVLSAIREGLNNKNEPRVNQGAAWHLYLSVAELIQSSLENADDHHQFCRASILPILTQFISPFPGQSQWVISGPQQGSIFIRACSIALLGDPEAFKKTWQSLSVKLIEDIKTSLPEQSKDFARSQDTISTRANQWYQLQASLLRSNVAGSVHPIFEKTVSLEVPSIVSVLRDQNGKPYAAAAALVALIQSAPELVLSQDVIRVTMTAFVNDVLPNILLSPSASHLVRLLQILEDKFDVRQCYEKCKQILANAPESAAKSIALQSFVSSPRLSDTDFLNQVVMNSLRHAKKDDDGASWDLVMAAVSNPMAPQNLTDEVLAGMTEDLTINARSLAGLNGLEKTLKQNEAVVRKFALSTRGSNLVSKLLLLADSPDDTVSQRARSLNSVLERALAANGGSRQAAKSMIDIVNEGLDRAGPESLSVDALVGQARKLLEQTSSSDIPAVAAQLLPGAIQSNAALDLLLKRSPNASLAITNPYGGALYMLPSASMPRTSQEISRDLDGYTPAFRMAQYATKLIKSTEIFDVVAKEVKIAVCKFVAILLQLAGDDLSVCGPFPLWKISDTDQELEIVDIVGEAQVLLKAWLTSSFIAEVQSQLLADTSGHSAASYYRARTYTALSTEISESQGVRVNHGDESDQLKQLYKSPDLFTSAAHLTSASDSKELLRLCNGVLADLTVRKFNENAEDGKVLMEFVLLNCVIYRPEDYVDEVPQQRLVFFVKHVLEQCRNGLLLLPGVGGEIMKALTAVLPKIKEIYGSFWADLLDIVPHVWLGNTNDEDIYGIHSSLKLLSLLKRPDMQQSNDDLLDAWVEKRRLVVEGLVGLMIELQDTPDEAHQPRRIVNELLSRLLSGLSDDVNIKTHDLYPVLASASAALQQLAYQLLHTHIPAAQEQVSVDKALTKDFIAQLPQELLSLILSAPSFGTLAEHNFGRTMVSTLRSYLLSWKLTFDHWQNASYKVQADYIATLKEGTYIQDFLTFALNILITSRTRPIDASKFDIETYTAGDSETPEHETHHLLIHLYYLCLRHLPTLSKEWWRDTASRSLNIATETWTQKYISPLIITSELSTISAWAPTQRTDDQPMTVKTSPSSCEITASIPIDEQTMAIAVRLPPAYPLHRAEVKSIHRVGVVEKKWNSWLINAQGVMNLSSSSGGGGAGEGSALIDGLVAWRKNVSAAMKGQTECAICYSVVSGDRQLPSKRCSTCKNCFHSSCLFRWFKSSNSSSCPLCRNSFNYS</sequence>
<dbReference type="InterPro" id="IPR001841">
    <property type="entry name" value="Znf_RING"/>
</dbReference>